<dbReference type="CDD" id="cd03053">
    <property type="entry name" value="GST_N_Phi"/>
    <property type="match status" value="1"/>
</dbReference>
<gene>
    <name evidence="8" type="ORF">CDL12_26707</name>
</gene>
<dbReference type="Proteomes" id="UP000231279">
    <property type="component" value="Unassembled WGS sequence"/>
</dbReference>
<dbReference type="GO" id="GO:0043295">
    <property type="term" value="F:glutathione binding"/>
    <property type="evidence" value="ECO:0007669"/>
    <property type="project" value="TreeGrafter"/>
</dbReference>
<dbReference type="FunFam" id="3.40.30.10:FF:000016">
    <property type="entry name" value="Glutathione S-transferase F2"/>
    <property type="match status" value="1"/>
</dbReference>
<name>A0A2G9G6M1_9LAMI</name>
<dbReference type="EMBL" id="NKXS01006754">
    <property type="protein sequence ID" value="PIN00785.1"/>
    <property type="molecule type" value="Genomic_DNA"/>
</dbReference>
<dbReference type="PROSITE" id="PS50404">
    <property type="entry name" value="GST_NTER"/>
    <property type="match status" value="1"/>
</dbReference>
<dbReference type="Gene3D" id="1.20.1050.10">
    <property type="match status" value="1"/>
</dbReference>
<dbReference type="InterPro" id="IPR010987">
    <property type="entry name" value="Glutathione-S-Trfase_C-like"/>
</dbReference>
<organism evidence="8 9">
    <name type="scientific">Handroanthus impetiginosus</name>
    <dbReference type="NCBI Taxonomy" id="429701"/>
    <lineage>
        <taxon>Eukaryota</taxon>
        <taxon>Viridiplantae</taxon>
        <taxon>Streptophyta</taxon>
        <taxon>Embryophyta</taxon>
        <taxon>Tracheophyta</taxon>
        <taxon>Spermatophyta</taxon>
        <taxon>Magnoliopsida</taxon>
        <taxon>eudicotyledons</taxon>
        <taxon>Gunneridae</taxon>
        <taxon>Pentapetalae</taxon>
        <taxon>asterids</taxon>
        <taxon>lamiids</taxon>
        <taxon>Lamiales</taxon>
        <taxon>Bignoniaceae</taxon>
        <taxon>Crescentiina</taxon>
        <taxon>Tabebuia alliance</taxon>
        <taxon>Handroanthus</taxon>
    </lineage>
</organism>
<dbReference type="SFLD" id="SFLDG01154">
    <property type="entry name" value="Main.5:_Phi-like"/>
    <property type="match status" value="1"/>
</dbReference>
<evidence type="ECO:0000259" key="7">
    <source>
        <dbReference type="PROSITE" id="PS50405"/>
    </source>
</evidence>
<feature type="domain" description="GST N-terminal" evidence="6">
    <location>
        <begin position="1"/>
        <end position="82"/>
    </location>
</feature>
<comment type="similarity">
    <text evidence="1">Belongs to the GST superfamily. Phi family.</text>
</comment>
<evidence type="ECO:0000256" key="4">
    <source>
        <dbReference type="ARBA" id="ARBA00047960"/>
    </source>
</evidence>
<sequence length="213" mass="23679">MGIKLHGYPLSPAARRVAACLEEKGLEYEFVLVDLSTGQQKKEPFISLNPFGQVPAFEDGDLKLFESRAITQYIARTYADKGTPLIPTDPKKAAIVSVWSEVESNRFDATASKLSFEIVAKPLFGMITDEGAVDLNAGKLAETLDIYESRLAESKYVGGEAFSLADLHHIPIIYNLFKTKIKALFDERPNVKAWAEDILARPAWQKVLESMKV</sequence>
<feature type="domain" description="GST C-terminal" evidence="7">
    <location>
        <begin position="89"/>
        <end position="213"/>
    </location>
</feature>
<accession>A0A2G9G6M1</accession>
<dbReference type="InterPro" id="IPR004046">
    <property type="entry name" value="GST_C"/>
</dbReference>
<evidence type="ECO:0000256" key="2">
    <source>
        <dbReference type="ARBA" id="ARBA00012452"/>
    </source>
</evidence>
<evidence type="ECO:0000259" key="6">
    <source>
        <dbReference type="PROSITE" id="PS50404"/>
    </source>
</evidence>
<comment type="catalytic activity">
    <reaction evidence="4">
        <text>RX + glutathione = an S-substituted glutathione + a halide anion + H(+)</text>
        <dbReference type="Rhea" id="RHEA:16437"/>
        <dbReference type="ChEBI" id="CHEBI:15378"/>
        <dbReference type="ChEBI" id="CHEBI:16042"/>
        <dbReference type="ChEBI" id="CHEBI:17792"/>
        <dbReference type="ChEBI" id="CHEBI:57925"/>
        <dbReference type="ChEBI" id="CHEBI:90779"/>
        <dbReference type="EC" id="2.5.1.18"/>
    </reaction>
</comment>
<dbReference type="PANTHER" id="PTHR43900:SF47">
    <property type="entry name" value="GLUTATHIONE S-TRANSFERASE F6-RELATED"/>
    <property type="match status" value="1"/>
</dbReference>
<evidence type="ECO:0000313" key="9">
    <source>
        <dbReference type="Proteomes" id="UP000231279"/>
    </source>
</evidence>
<dbReference type="OrthoDB" id="422574at2759"/>
<dbReference type="EC" id="2.5.1.18" evidence="2"/>
<protein>
    <recommendedName>
        <fullName evidence="2">glutathione transferase</fullName>
        <ecNumber evidence="2">2.5.1.18</ecNumber>
    </recommendedName>
    <alternativeName>
        <fullName evidence="5">GST class-phi</fullName>
    </alternativeName>
</protein>
<dbReference type="SUPFAM" id="SSF47616">
    <property type="entry name" value="GST C-terminal domain-like"/>
    <property type="match status" value="1"/>
</dbReference>
<dbReference type="FunFam" id="1.20.1050.10:FF:000004">
    <property type="entry name" value="Glutathione S-transferase F2"/>
    <property type="match status" value="1"/>
</dbReference>
<dbReference type="STRING" id="429701.A0A2G9G6M1"/>
<keyword evidence="9" id="KW-1185">Reference proteome</keyword>
<dbReference type="GO" id="GO:0006749">
    <property type="term" value="P:glutathione metabolic process"/>
    <property type="evidence" value="ECO:0007669"/>
    <property type="project" value="TreeGrafter"/>
</dbReference>
<dbReference type="Pfam" id="PF02798">
    <property type="entry name" value="GST_N"/>
    <property type="match status" value="1"/>
</dbReference>
<dbReference type="SUPFAM" id="SSF52833">
    <property type="entry name" value="Thioredoxin-like"/>
    <property type="match status" value="1"/>
</dbReference>
<dbReference type="InterPro" id="IPR036249">
    <property type="entry name" value="Thioredoxin-like_sf"/>
</dbReference>
<evidence type="ECO:0000256" key="3">
    <source>
        <dbReference type="ARBA" id="ARBA00022679"/>
    </source>
</evidence>
<evidence type="ECO:0000313" key="8">
    <source>
        <dbReference type="EMBL" id="PIN00785.1"/>
    </source>
</evidence>
<reference evidence="9" key="1">
    <citation type="journal article" date="2018" name="Gigascience">
        <title>Genome assembly of the Pink Ipe (Handroanthus impetiginosus, Bignoniaceae), a highly valued, ecologically keystone Neotropical timber forest tree.</title>
        <authorList>
            <person name="Silva-Junior O.B."/>
            <person name="Grattapaglia D."/>
            <person name="Novaes E."/>
            <person name="Collevatti R.G."/>
        </authorList>
    </citation>
    <scope>NUCLEOTIDE SEQUENCE [LARGE SCALE GENOMIC DNA]</scope>
    <source>
        <strain evidence="9">cv. UFG-1</strain>
    </source>
</reference>
<dbReference type="Gene3D" id="3.40.30.10">
    <property type="entry name" value="Glutaredoxin"/>
    <property type="match status" value="1"/>
</dbReference>
<dbReference type="PROSITE" id="PS50405">
    <property type="entry name" value="GST_CTER"/>
    <property type="match status" value="1"/>
</dbReference>
<dbReference type="GO" id="GO:0005737">
    <property type="term" value="C:cytoplasm"/>
    <property type="evidence" value="ECO:0007669"/>
    <property type="project" value="TreeGrafter"/>
</dbReference>
<dbReference type="GO" id="GO:0004364">
    <property type="term" value="F:glutathione transferase activity"/>
    <property type="evidence" value="ECO:0007669"/>
    <property type="project" value="UniProtKB-EC"/>
</dbReference>
<dbReference type="CDD" id="cd03187">
    <property type="entry name" value="GST_C_Phi"/>
    <property type="match status" value="1"/>
</dbReference>
<proteinExistence type="inferred from homology"/>
<dbReference type="Pfam" id="PF00043">
    <property type="entry name" value="GST_C"/>
    <property type="match status" value="1"/>
</dbReference>
<evidence type="ECO:0000256" key="5">
    <source>
        <dbReference type="ARBA" id="ARBA00081070"/>
    </source>
</evidence>
<dbReference type="InterPro" id="IPR004045">
    <property type="entry name" value="Glutathione_S-Trfase_N"/>
</dbReference>
<dbReference type="PANTHER" id="PTHR43900">
    <property type="entry name" value="GLUTATHIONE S-TRANSFERASE RHO"/>
    <property type="match status" value="1"/>
</dbReference>
<evidence type="ECO:0000256" key="1">
    <source>
        <dbReference type="ARBA" id="ARBA00010128"/>
    </source>
</evidence>
<dbReference type="InterPro" id="IPR040079">
    <property type="entry name" value="Glutathione_S-Trfase"/>
</dbReference>
<dbReference type="SFLD" id="SFLDG00358">
    <property type="entry name" value="Main_(cytGST)"/>
    <property type="match status" value="1"/>
</dbReference>
<comment type="caution">
    <text evidence="8">The sequence shown here is derived from an EMBL/GenBank/DDBJ whole genome shotgun (WGS) entry which is preliminary data.</text>
</comment>
<dbReference type="SFLD" id="SFLDS00019">
    <property type="entry name" value="Glutathione_Transferase_(cytos"/>
    <property type="match status" value="1"/>
</dbReference>
<dbReference type="InterPro" id="IPR034347">
    <property type="entry name" value="GST_Phi_C"/>
</dbReference>
<dbReference type="InterPro" id="IPR036282">
    <property type="entry name" value="Glutathione-S-Trfase_C_sf"/>
</dbReference>
<keyword evidence="3 8" id="KW-0808">Transferase</keyword>
<dbReference type="AlphaFoldDB" id="A0A2G9G6M1"/>
<dbReference type="GO" id="GO:0009407">
    <property type="term" value="P:toxin catabolic process"/>
    <property type="evidence" value="ECO:0007669"/>
    <property type="project" value="UniProtKB-ARBA"/>
</dbReference>